<dbReference type="Proteomes" id="UP000824533">
    <property type="component" value="Linkage Group LG25"/>
</dbReference>
<gene>
    <name evidence="1" type="ORF">K1T71_013194</name>
</gene>
<organism evidence="1 2">
    <name type="scientific">Dendrolimus kikuchii</name>
    <dbReference type="NCBI Taxonomy" id="765133"/>
    <lineage>
        <taxon>Eukaryota</taxon>
        <taxon>Metazoa</taxon>
        <taxon>Ecdysozoa</taxon>
        <taxon>Arthropoda</taxon>
        <taxon>Hexapoda</taxon>
        <taxon>Insecta</taxon>
        <taxon>Pterygota</taxon>
        <taxon>Neoptera</taxon>
        <taxon>Endopterygota</taxon>
        <taxon>Lepidoptera</taxon>
        <taxon>Glossata</taxon>
        <taxon>Ditrysia</taxon>
        <taxon>Bombycoidea</taxon>
        <taxon>Lasiocampidae</taxon>
        <taxon>Dendrolimus</taxon>
    </lineage>
</organism>
<protein>
    <submittedName>
        <fullName evidence="1">Uncharacterized protein</fullName>
    </submittedName>
</protein>
<evidence type="ECO:0000313" key="2">
    <source>
        <dbReference type="Proteomes" id="UP000824533"/>
    </source>
</evidence>
<dbReference type="EMBL" id="CM034411">
    <property type="protein sequence ID" value="KAJ0170995.1"/>
    <property type="molecule type" value="Genomic_DNA"/>
</dbReference>
<name>A0ACC1CHK2_9NEOP</name>
<keyword evidence="2" id="KW-1185">Reference proteome</keyword>
<sequence>MDEIDQRGSQMAEEGVEGSPLQDLLQERREKRQSLGIDTSPSPKPLPSYTTYAE</sequence>
<evidence type="ECO:0000313" key="1">
    <source>
        <dbReference type="EMBL" id="KAJ0170995.1"/>
    </source>
</evidence>
<accession>A0ACC1CHK2</accession>
<proteinExistence type="predicted"/>
<comment type="caution">
    <text evidence="1">The sequence shown here is derived from an EMBL/GenBank/DDBJ whole genome shotgun (WGS) entry which is preliminary data.</text>
</comment>
<reference evidence="1 2" key="1">
    <citation type="journal article" date="2021" name="Front. Genet.">
        <title>Chromosome-Level Genome Assembly Reveals Significant Gene Expansion in the Toll and IMD Signaling Pathways of Dendrolimus kikuchii.</title>
        <authorList>
            <person name="Zhou J."/>
            <person name="Wu P."/>
            <person name="Xiong Z."/>
            <person name="Liu N."/>
            <person name="Zhao N."/>
            <person name="Ji M."/>
            <person name="Qiu Y."/>
            <person name="Yang B."/>
        </authorList>
    </citation>
    <scope>NUCLEOTIDE SEQUENCE [LARGE SCALE GENOMIC DNA]</scope>
    <source>
        <strain evidence="1">Ann1</strain>
    </source>
</reference>
<feature type="non-terminal residue" evidence="1">
    <location>
        <position position="54"/>
    </location>
</feature>